<feature type="compositionally biased region" description="Polar residues" evidence="1">
    <location>
        <begin position="319"/>
        <end position="328"/>
    </location>
</feature>
<feature type="region of interest" description="Disordered" evidence="1">
    <location>
        <begin position="191"/>
        <end position="222"/>
    </location>
</feature>
<dbReference type="AlphaFoldDB" id="A0A9P6PSZ2"/>
<organism evidence="2 3">
    <name type="scientific">Mortierella polycephala</name>
    <dbReference type="NCBI Taxonomy" id="41804"/>
    <lineage>
        <taxon>Eukaryota</taxon>
        <taxon>Fungi</taxon>
        <taxon>Fungi incertae sedis</taxon>
        <taxon>Mucoromycota</taxon>
        <taxon>Mortierellomycotina</taxon>
        <taxon>Mortierellomycetes</taxon>
        <taxon>Mortierellales</taxon>
        <taxon>Mortierellaceae</taxon>
        <taxon>Mortierella</taxon>
    </lineage>
</organism>
<feature type="region of interest" description="Disordered" evidence="1">
    <location>
        <begin position="280"/>
        <end position="338"/>
    </location>
</feature>
<reference evidence="2" key="1">
    <citation type="journal article" date="2020" name="Fungal Divers.">
        <title>Resolving the Mortierellaceae phylogeny through synthesis of multi-gene phylogenetics and phylogenomics.</title>
        <authorList>
            <person name="Vandepol N."/>
            <person name="Liber J."/>
            <person name="Desiro A."/>
            <person name="Na H."/>
            <person name="Kennedy M."/>
            <person name="Barry K."/>
            <person name="Grigoriev I.V."/>
            <person name="Miller A.N."/>
            <person name="O'Donnell K."/>
            <person name="Stajich J.E."/>
            <person name="Bonito G."/>
        </authorList>
    </citation>
    <scope>NUCLEOTIDE SEQUENCE</scope>
    <source>
        <strain evidence="2">KOD948</strain>
    </source>
</reference>
<sequence>MMVNKNAQFKETVDELVNIDLRDDDDNVISNNSNDDTRNITTKSSKIMINRPKAMFVESDPEPMDSNSMEPMGPIRPIMSPPTSMHTAATATTTTAVPVAQPKPLHINTSLHHQQRPITSSAARTPTSASLLIPASSTIFAISDDTSISNYSPSTTTAAISPCLPPNGTTGVNYLDDSPDINVSIEMDRFGSHEADRRRSVSQDHKKIQTPHNAITPSSSSSSSTSSFFSGWMAIPPSLAGRPRLTEAQEAYVRREYERGPVPLMWPKESDLENQRQINENGNSQERHPEQNDDSSDTEAAPKSLGWFGSWGLGGGVKTANTADTTTRSMRREGSMAQ</sequence>
<evidence type="ECO:0000313" key="2">
    <source>
        <dbReference type="EMBL" id="KAG0253393.1"/>
    </source>
</evidence>
<accession>A0A9P6PSZ2</accession>
<comment type="caution">
    <text evidence="2">The sequence shown here is derived from an EMBL/GenBank/DDBJ whole genome shotgun (WGS) entry which is preliminary data.</text>
</comment>
<dbReference type="OrthoDB" id="2448190at2759"/>
<dbReference type="EMBL" id="JAAAJA010000461">
    <property type="protein sequence ID" value="KAG0253393.1"/>
    <property type="molecule type" value="Genomic_DNA"/>
</dbReference>
<proteinExistence type="predicted"/>
<feature type="compositionally biased region" description="Basic and acidic residues" evidence="1">
    <location>
        <begin position="191"/>
        <end position="207"/>
    </location>
</feature>
<evidence type="ECO:0000313" key="3">
    <source>
        <dbReference type="Proteomes" id="UP000726737"/>
    </source>
</evidence>
<dbReference type="Proteomes" id="UP000726737">
    <property type="component" value="Unassembled WGS sequence"/>
</dbReference>
<keyword evidence="3" id="KW-1185">Reference proteome</keyword>
<protein>
    <submittedName>
        <fullName evidence="2">Uncharacterized protein</fullName>
    </submittedName>
</protein>
<gene>
    <name evidence="2" type="ORF">BG011_006387</name>
</gene>
<evidence type="ECO:0000256" key="1">
    <source>
        <dbReference type="SAM" id="MobiDB-lite"/>
    </source>
</evidence>
<name>A0A9P6PSZ2_9FUNG</name>